<gene>
    <name evidence="2" type="ORF">FD01_GL001652</name>
</gene>
<proteinExistence type="predicted"/>
<keyword evidence="3" id="KW-1185">Reference proteome</keyword>
<sequence length="162" mass="18631">MFTFDPITTSATRLEALKVYQANHDYYEVIGDDQPTLVTVLNDAKEVPLGKTKTSKHFRLIKQDSKVIGVCDWITGYPDEHDVYLGLLMIADQHQGLGHQVMTQLFEQWRQERYITVELGVVTTNTKAMAFWPQLGFKEIRKSPFQFQNGHVAEVIVMQRSL</sequence>
<name>A0A0R1R8G1_9LACO</name>
<dbReference type="GO" id="GO:0016747">
    <property type="term" value="F:acyltransferase activity, transferring groups other than amino-acyl groups"/>
    <property type="evidence" value="ECO:0007669"/>
    <property type="project" value="InterPro"/>
</dbReference>
<accession>A0A0R1R8G1</accession>
<dbReference type="AlphaFoldDB" id="A0A0R1R8G1"/>
<dbReference type="CDD" id="cd04301">
    <property type="entry name" value="NAT_SF"/>
    <property type="match status" value="1"/>
</dbReference>
<dbReference type="SUPFAM" id="SSF55729">
    <property type="entry name" value="Acyl-CoA N-acyltransferases (Nat)"/>
    <property type="match status" value="1"/>
</dbReference>
<dbReference type="RefSeq" id="WP_054714349.1">
    <property type="nucleotide sequence ID" value="NZ_AZEU01000023.1"/>
</dbReference>
<dbReference type="Pfam" id="PF00583">
    <property type="entry name" value="Acetyltransf_1"/>
    <property type="match status" value="1"/>
</dbReference>
<dbReference type="Gene3D" id="3.40.630.30">
    <property type="match status" value="1"/>
</dbReference>
<dbReference type="InterPro" id="IPR016181">
    <property type="entry name" value="Acyl_CoA_acyltransferase"/>
</dbReference>
<comment type="caution">
    <text evidence="2">The sequence shown here is derived from an EMBL/GenBank/DDBJ whole genome shotgun (WGS) entry which is preliminary data.</text>
</comment>
<protein>
    <recommendedName>
        <fullName evidence="1">N-acetyltransferase domain-containing protein</fullName>
    </recommendedName>
</protein>
<dbReference type="PATRIC" id="fig|1423769.4.peg.1766"/>
<dbReference type="Proteomes" id="UP000051790">
    <property type="component" value="Unassembled WGS sequence"/>
</dbReference>
<dbReference type="EMBL" id="AZEU01000023">
    <property type="protein sequence ID" value="KRL53017.1"/>
    <property type="molecule type" value="Genomic_DNA"/>
</dbReference>
<organism evidence="2 3">
    <name type="scientific">Lacticaseibacillus manihotivorans DSM 13343 = JCM 12514</name>
    <dbReference type="NCBI Taxonomy" id="1423769"/>
    <lineage>
        <taxon>Bacteria</taxon>
        <taxon>Bacillati</taxon>
        <taxon>Bacillota</taxon>
        <taxon>Bacilli</taxon>
        <taxon>Lactobacillales</taxon>
        <taxon>Lactobacillaceae</taxon>
        <taxon>Lacticaseibacillus</taxon>
    </lineage>
</organism>
<feature type="domain" description="N-acetyltransferase" evidence="1">
    <location>
        <begin position="6"/>
        <end position="162"/>
    </location>
</feature>
<dbReference type="OrthoDB" id="9782266at2"/>
<reference evidence="2 3" key="1">
    <citation type="journal article" date="2015" name="Genome Announc.">
        <title>Expanding the biotechnology potential of lactobacilli through comparative genomics of 213 strains and associated genera.</title>
        <authorList>
            <person name="Sun Z."/>
            <person name="Harris H.M."/>
            <person name="McCann A."/>
            <person name="Guo C."/>
            <person name="Argimon S."/>
            <person name="Zhang W."/>
            <person name="Yang X."/>
            <person name="Jeffery I.B."/>
            <person name="Cooney J.C."/>
            <person name="Kagawa T.F."/>
            <person name="Liu W."/>
            <person name="Song Y."/>
            <person name="Salvetti E."/>
            <person name="Wrobel A."/>
            <person name="Rasinkangas P."/>
            <person name="Parkhill J."/>
            <person name="Rea M.C."/>
            <person name="O'Sullivan O."/>
            <person name="Ritari J."/>
            <person name="Douillard F.P."/>
            <person name="Paul Ross R."/>
            <person name="Yang R."/>
            <person name="Briner A.E."/>
            <person name="Felis G.E."/>
            <person name="de Vos W.M."/>
            <person name="Barrangou R."/>
            <person name="Klaenhammer T.R."/>
            <person name="Caufield P.W."/>
            <person name="Cui Y."/>
            <person name="Zhang H."/>
            <person name="O'Toole P.W."/>
        </authorList>
    </citation>
    <scope>NUCLEOTIDE SEQUENCE [LARGE SCALE GENOMIC DNA]</scope>
    <source>
        <strain evidence="2 3">DSM 13343</strain>
    </source>
</reference>
<dbReference type="InterPro" id="IPR000182">
    <property type="entry name" value="GNAT_dom"/>
</dbReference>
<dbReference type="PROSITE" id="PS51186">
    <property type="entry name" value="GNAT"/>
    <property type="match status" value="1"/>
</dbReference>
<evidence type="ECO:0000259" key="1">
    <source>
        <dbReference type="PROSITE" id="PS51186"/>
    </source>
</evidence>
<evidence type="ECO:0000313" key="3">
    <source>
        <dbReference type="Proteomes" id="UP000051790"/>
    </source>
</evidence>
<evidence type="ECO:0000313" key="2">
    <source>
        <dbReference type="EMBL" id="KRL53017.1"/>
    </source>
</evidence>